<evidence type="ECO:0000313" key="3">
    <source>
        <dbReference type="Proteomes" id="UP001151760"/>
    </source>
</evidence>
<gene>
    <name evidence="2" type="ORF">Tco_0922866</name>
</gene>
<feature type="region of interest" description="Disordered" evidence="1">
    <location>
        <begin position="75"/>
        <end position="98"/>
    </location>
</feature>
<comment type="caution">
    <text evidence="2">The sequence shown here is derived from an EMBL/GenBank/DDBJ whole genome shotgun (WGS) entry which is preliminary data.</text>
</comment>
<feature type="compositionally biased region" description="Polar residues" evidence="1">
    <location>
        <begin position="85"/>
        <end position="94"/>
    </location>
</feature>
<dbReference type="EMBL" id="BQNB010014794">
    <property type="protein sequence ID" value="GJT32447.1"/>
    <property type="molecule type" value="Genomic_DNA"/>
</dbReference>
<reference evidence="2" key="2">
    <citation type="submission" date="2022-01" db="EMBL/GenBank/DDBJ databases">
        <authorList>
            <person name="Yamashiro T."/>
            <person name="Shiraishi A."/>
            <person name="Satake H."/>
            <person name="Nakayama K."/>
        </authorList>
    </citation>
    <scope>NUCLEOTIDE SEQUENCE</scope>
</reference>
<reference evidence="2" key="1">
    <citation type="journal article" date="2022" name="Int. J. Mol. Sci.">
        <title>Draft Genome of Tanacetum Coccineum: Genomic Comparison of Closely Related Tanacetum-Family Plants.</title>
        <authorList>
            <person name="Yamashiro T."/>
            <person name="Shiraishi A."/>
            <person name="Nakayama K."/>
            <person name="Satake H."/>
        </authorList>
    </citation>
    <scope>NUCLEOTIDE SEQUENCE</scope>
</reference>
<sequence length="331" mass="38049">MTRSSTESKTSLTIAANLFELELKKILIKNMESNKSINKFNEQKNLYKALVDAYESDKLILDTYGDTISFKIRRDDEDKDEEPSAGSNRGSQCTPPRIKKNSYIRSSKLELLKINQLMRPLSLLIVQPWLNNLAREEGPRESFDELIDTPLDFSPFMMTRLKVDILTPELLVGLTFELMMGTCKSLVELEYFFKEVYKATTDQLDWNNPEGIPSFTTSSGNEYGNLCKLWKKSRLIENSMLRKNGADALLSLQITTLGNTSNQLKQEELDSSQYWKPPAYYSDDDDAFYSESIDETPPSDSITPDLPITDSLVREDEHFELFWIMDFGRRS</sequence>
<name>A0ABQ5D263_9ASTR</name>
<keyword evidence="3" id="KW-1185">Reference proteome</keyword>
<evidence type="ECO:0000313" key="2">
    <source>
        <dbReference type="EMBL" id="GJT32447.1"/>
    </source>
</evidence>
<evidence type="ECO:0000256" key="1">
    <source>
        <dbReference type="SAM" id="MobiDB-lite"/>
    </source>
</evidence>
<proteinExistence type="predicted"/>
<accession>A0ABQ5D263</accession>
<protein>
    <submittedName>
        <fullName evidence="2">Uncharacterized protein</fullName>
    </submittedName>
</protein>
<organism evidence="2 3">
    <name type="scientific">Tanacetum coccineum</name>
    <dbReference type="NCBI Taxonomy" id="301880"/>
    <lineage>
        <taxon>Eukaryota</taxon>
        <taxon>Viridiplantae</taxon>
        <taxon>Streptophyta</taxon>
        <taxon>Embryophyta</taxon>
        <taxon>Tracheophyta</taxon>
        <taxon>Spermatophyta</taxon>
        <taxon>Magnoliopsida</taxon>
        <taxon>eudicotyledons</taxon>
        <taxon>Gunneridae</taxon>
        <taxon>Pentapetalae</taxon>
        <taxon>asterids</taxon>
        <taxon>campanulids</taxon>
        <taxon>Asterales</taxon>
        <taxon>Asteraceae</taxon>
        <taxon>Asteroideae</taxon>
        <taxon>Anthemideae</taxon>
        <taxon>Anthemidinae</taxon>
        <taxon>Tanacetum</taxon>
    </lineage>
</organism>
<dbReference type="Proteomes" id="UP001151760">
    <property type="component" value="Unassembled WGS sequence"/>
</dbReference>